<dbReference type="PATRIC" id="fig|582515.4.peg.3937"/>
<dbReference type="SUPFAM" id="SSF53901">
    <property type="entry name" value="Thiolase-like"/>
    <property type="match status" value="2"/>
</dbReference>
<evidence type="ECO:0000256" key="2">
    <source>
        <dbReference type="ARBA" id="ARBA00022679"/>
    </source>
</evidence>
<keyword evidence="6" id="KW-1185">Reference proteome</keyword>
<dbReference type="InterPro" id="IPR020841">
    <property type="entry name" value="PKS_Beta-ketoAc_synthase_dom"/>
</dbReference>
<evidence type="ECO:0000313" key="5">
    <source>
        <dbReference type="EMBL" id="ERN40017.1"/>
    </source>
</evidence>
<dbReference type="STRING" id="582515.KR51_00035050"/>
<dbReference type="AlphaFoldDB" id="U5DFF1"/>
<dbReference type="InterPro" id="IPR000794">
    <property type="entry name" value="Beta-ketoacyl_synthase"/>
</dbReference>
<sequence>MDVVVTGIGLASALGTAEESWTRLLAGESGLVHQQPFPELAARPLGMLGDRPSALPEFVDRVAAAALQDAGLELPLPDCGLVVGSSRGCQGLWEQRTRNGNGGSRAHWLELLPHCAAIAAARHLQTQAAVRAPAAACATGIWAIAQAAESIRCGEYDRAVAGALEAPVTPLTLTGFARMGALAQTGCYPFDTEREGLVLGEGGALFVLEAEPVARARGATAYGRVLGYGCTSDAHHLSAPAPDRRMAIAAVRRCLQQSQLAPNAVDYVHAHGTSTRLNDAAEAALLQSVFPRGVPVSSTKGATGHALGASGALGVAYCMKAIAQQVLPPNVGIRQVEFDLDVVTAARSQSVRHALCLSFGFGGQNAAIALGAF</sequence>
<accession>U5DFF1</accession>
<dbReference type="EC" id="2.3.1.179" evidence="5"/>
<dbReference type="PROSITE" id="PS52004">
    <property type="entry name" value="KS3_2"/>
    <property type="match status" value="1"/>
</dbReference>
<dbReference type="InParanoid" id="U5DFF1"/>
<dbReference type="PANTHER" id="PTHR11712:SF347">
    <property type="entry name" value="BETA KETOACYL-ACYL CARRIER PROTEIN SYNTHASE"/>
    <property type="match status" value="1"/>
</dbReference>
<dbReference type="Gene3D" id="3.40.47.10">
    <property type="match status" value="1"/>
</dbReference>
<dbReference type="NCBIfam" id="NF004618">
    <property type="entry name" value="PRK05952.1"/>
    <property type="match status" value="1"/>
</dbReference>
<comment type="caution">
    <text evidence="5">The sequence shown here is derived from an EMBL/GenBank/DDBJ whole genome shotgun (WGS) entry which is preliminary data.</text>
</comment>
<comment type="similarity">
    <text evidence="1 3">Belongs to the thiolase-like superfamily. Beta-ketoacyl-ACP synthases family.</text>
</comment>
<dbReference type="InterPro" id="IPR016039">
    <property type="entry name" value="Thiolase-like"/>
</dbReference>
<feature type="domain" description="Ketosynthase family 3 (KS3)" evidence="4">
    <location>
        <begin position="1"/>
        <end position="372"/>
    </location>
</feature>
<name>U5DFF1_9CHRO</name>
<proteinExistence type="inferred from homology"/>
<keyword evidence="5" id="KW-0012">Acyltransferase</keyword>
<organism evidence="5 6">
    <name type="scientific">Rubidibacter lacunae KORDI 51-2</name>
    <dbReference type="NCBI Taxonomy" id="582515"/>
    <lineage>
        <taxon>Bacteria</taxon>
        <taxon>Bacillati</taxon>
        <taxon>Cyanobacteriota</taxon>
        <taxon>Cyanophyceae</taxon>
        <taxon>Oscillatoriophycideae</taxon>
        <taxon>Chroococcales</taxon>
        <taxon>Aphanothecaceae</taxon>
        <taxon>Rubidibacter</taxon>
    </lineage>
</organism>
<dbReference type="GO" id="GO:0004315">
    <property type="term" value="F:3-oxoacyl-[acyl-carrier-protein] synthase activity"/>
    <property type="evidence" value="ECO:0007669"/>
    <property type="project" value="UniProtKB-EC"/>
</dbReference>
<evidence type="ECO:0000313" key="6">
    <source>
        <dbReference type="Proteomes" id="UP000016960"/>
    </source>
</evidence>
<dbReference type="GO" id="GO:0006633">
    <property type="term" value="P:fatty acid biosynthetic process"/>
    <property type="evidence" value="ECO:0007669"/>
    <property type="project" value="TreeGrafter"/>
</dbReference>
<dbReference type="InterPro" id="IPR014031">
    <property type="entry name" value="Ketoacyl_synth_C"/>
</dbReference>
<evidence type="ECO:0000256" key="1">
    <source>
        <dbReference type="ARBA" id="ARBA00008467"/>
    </source>
</evidence>
<dbReference type="eggNOG" id="COG0304">
    <property type="taxonomic scope" value="Bacteria"/>
</dbReference>
<protein>
    <submittedName>
        <fullName evidence="5">3-oxoacyl-(Acyl-carrier-protein) synthase</fullName>
        <ecNumber evidence="5">2.3.1.179</ecNumber>
    </submittedName>
</protein>
<dbReference type="Proteomes" id="UP000016960">
    <property type="component" value="Unassembled WGS sequence"/>
</dbReference>
<keyword evidence="2 3" id="KW-0808">Transferase</keyword>
<dbReference type="InterPro" id="IPR014030">
    <property type="entry name" value="Ketoacyl_synth_N"/>
</dbReference>
<dbReference type="Pfam" id="PF02801">
    <property type="entry name" value="Ketoacyl-synt_C"/>
    <property type="match status" value="1"/>
</dbReference>
<dbReference type="OrthoDB" id="9808669at2"/>
<dbReference type="Pfam" id="PF00109">
    <property type="entry name" value="ketoacyl-synt"/>
    <property type="match status" value="1"/>
</dbReference>
<dbReference type="EMBL" id="ASSJ01000082">
    <property type="protein sequence ID" value="ERN40017.1"/>
    <property type="molecule type" value="Genomic_DNA"/>
</dbReference>
<dbReference type="CDD" id="cd00834">
    <property type="entry name" value="KAS_I_II"/>
    <property type="match status" value="1"/>
</dbReference>
<dbReference type="PANTHER" id="PTHR11712">
    <property type="entry name" value="POLYKETIDE SYNTHASE-RELATED"/>
    <property type="match status" value="1"/>
</dbReference>
<gene>
    <name evidence="5" type="ORF">KR51_00035050</name>
</gene>
<dbReference type="SMART" id="SM00825">
    <property type="entry name" value="PKS_KS"/>
    <property type="match status" value="1"/>
</dbReference>
<dbReference type="RefSeq" id="WP_022609120.1">
    <property type="nucleotide sequence ID" value="NZ_ASSJ01000082.1"/>
</dbReference>
<reference evidence="5 6" key="1">
    <citation type="submission" date="2013-05" db="EMBL/GenBank/DDBJ databases">
        <title>Draft genome sequence of Rubidibacter lacunae KORDI 51-2.</title>
        <authorList>
            <person name="Choi D.H."/>
            <person name="Noh J.H."/>
            <person name="Kwon K.-K."/>
            <person name="Lee J.-H."/>
            <person name="Ryu J.-Y."/>
        </authorList>
    </citation>
    <scope>NUCLEOTIDE SEQUENCE [LARGE SCALE GENOMIC DNA]</scope>
    <source>
        <strain evidence="5 6">KORDI 51-2</strain>
    </source>
</reference>
<evidence type="ECO:0000259" key="4">
    <source>
        <dbReference type="PROSITE" id="PS52004"/>
    </source>
</evidence>
<evidence type="ECO:0000256" key="3">
    <source>
        <dbReference type="RuleBase" id="RU003694"/>
    </source>
</evidence>